<dbReference type="AlphaFoldDB" id="A0A4D7QRT2"/>
<organism evidence="1 2">
    <name type="scientific">Phreatobacter aquaticus</name>
    <dbReference type="NCBI Taxonomy" id="2570229"/>
    <lineage>
        <taxon>Bacteria</taxon>
        <taxon>Pseudomonadati</taxon>
        <taxon>Pseudomonadota</taxon>
        <taxon>Alphaproteobacteria</taxon>
        <taxon>Hyphomicrobiales</taxon>
        <taxon>Phreatobacteraceae</taxon>
        <taxon>Phreatobacter</taxon>
    </lineage>
</organism>
<accession>A0A4D7QRT2</accession>
<keyword evidence="2" id="KW-1185">Reference proteome</keyword>
<dbReference type="InterPro" id="IPR009354">
    <property type="entry name" value="Usg"/>
</dbReference>
<reference evidence="1 2" key="1">
    <citation type="submission" date="2019-04" db="EMBL/GenBank/DDBJ databases">
        <title>Phreatobacter aquaticus sp. nov.</title>
        <authorList>
            <person name="Choi A."/>
            <person name="Baek K."/>
        </authorList>
    </citation>
    <scope>NUCLEOTIDE SEQUENCE [LARGE SCALE GENOMIC DNA]</scope>
    <source>
        <strain evidence="1 2">NMCR1094</strain>
    </source>
</reference>
<proteinExistence type="predicted"/>
<sequence>MLASASHVPSPVDPDFMRLIEGYSLTTAEILYRMPDHPLFLQTYVWQDFDQAPYFPTLQRFLDFWERSLDGRLHSVRVTSSCLVSPREIAVARTLMRLH</sequence>
<dbReference type="Pfam" id="PF06233">
    <property type="entry name" value="Usg"/>
    <property type="match status" value="1"/>
</dbReference>
<evidence type="ECO:0008006" key="3">
    <source>
        <dbReference type="Google" id="ProtNLM"/>
    </source>
</evidence>
<evidence type="ECO:0000313" key="1">
    <source>
        <dbReference type="EMBL" id="QCK87964.1"/>
    </source>
</evidence>
<evidence type="ECO:0000313" key="2">
    <source>
        <dbReference type="Proteomes" id="UP000298588"/>
    </source>
</evidence>
<dbReference type="EMBL" id="CP039865">
    <property type="protein sequence ID" value="QCK87964.1"/>
    <property type="molecule type" value="Genomic_DNA"/>
</dbReference>
<dbReference type="KEGG" id="paqt:E8L99_20505"/>
<dbReference type="RefSeq" id="WP_137101292.1">
    <property type="nucleotide sequence ID" value="NZ_CP039865.1"/>
</dbReference>
<name>A0A4D7QRT2_9HYPH</name>
<protein>
    <recommendedName>
        <fullName evidence="3">Protein usg</fullName>
    </recommendedName>
</protein>
<dbReference type="Proteomes" id="UP000298588">
    <property type="component" value="Chromosome"/>
</dbReference>
<gene>
    <name evidence="1" type="ORF">E8L99_20505</name>
</gene>
<dbReference type="OrthoDB" id="9811054at2"/>